<protein>
    <submittedName>
        <fullName evidence="1">Uncharacterized protein</fullName>
    </submittedName>
</protein>
<dbReference type="Proteomes" id="UP001145114">
    <property type="component" value="Unassembled WGS sequence"/>
</dbReference>
<evidence type="ECO:0000313" key="2">
    <source>
        <dbReference type="Proteomes" id="UP001145114"/>
    </source>
</evidence>
<gene>
    <name evidence="1" type="ORF">EV182_008592</name>
</gene>
<accession>A0ACC1HLG9</accession>
<comment type="caution">
    <text evidence="1">The sequence shown here is derived from an EMBL/GenBank/DDBJ whole genome shotgun (WGS) entry which is preliminary data.</text>
</comment>
<dbReference type="EMBL" id="JAMZIH010004518">
    <property type="protein sequence ID" value="KAJ1676240.1"/>
    <property type="molecule type" value="Genomic_DNA"/>
</dbReference>
<evidence type="ECO:0000313" key="1">
    <source>
        <dbReference type="EMBL" id="KAJ1676240.1"/>
    </source>
</evidence>
<proteinExistence type="predicted"/>
<name>A0ACC1HLG9_9FUNG</name>
<feature type="non-terminal residue" evidence="1">
    <location>
        <position position="145"/>
    </location>
</feature>
<reference evidence="1" key="1">
    <citation type="submission" date="2022-06" db="EMBL/GenBank/DDBJ databases">
        <title>Phylogenomic reconstructions and comparative analyses of Kickxellomycotina fungi.</title>
        <authorList>
            <person name="Reynolds N.K."/>
            <person name="Stajich J.E."/>
            <person name="Barry K."/>
            <person name="Grigoriev I.V."/>
            <person name="Crous P."/>
            <person name="Smith M.E."/>
        </authorList>
    </citation>
    <scope>NUCLEOTIDE SEQUENCE</scope>
    <source>
        <strain evidence="1">RSA 2271</strain>
    </source>
</reference>
<keyword evidence="2" id="KW-1185">Reference proteome</keyword>
<organism evidence="1 2">
    <name type="scientific">Spiromyces aspiralis</name>
    <dbReference type="NCBI Taxonomy" id="68401"/>
    <lineage>
        <taxon>Eukaryota</taxon>
        <taxon>Fungi</taxon>
        <taxon>Fungi incertae sedis</taxon>
        <taxon>Zoopagomycota</taxon>
        <taxon>Kickxellomycotina</taxon>
        <taxon>Kickxellomycetes</taxon>
        <taxon>Kickxellales</taxon>
        <taxon>Kickxellaceae</taxon>
        <taxon>Spiromyces</taxon>
    </lineage>
</organism>
<sequence length="145" mass="16641">MISNIINLLQKNSSEPKRLTQRKGTRQSGSGWTAVGEVMQRLASNGKIKIDKTQYAFLDWLRLKHLSPWFELKPTRQQQPSSVPAAEKGLRMQAIKANTPPALLRKEAESWQVQYTGQPFDINSIERGIIPASWSNWRKNAQERR</sequence>